<accession>A0A6N4Q5X3</accession>
<comment type="caution">
    <text evidence="1">The sequence shown here is derived from an EMBL/GenBank/DDBJ whole genome shotgun (WGS) entry which is preliminary data.</text>
</comment>
<reference evidence="1" key="1">
    <citation type="journal article" date="2019" name="PLoS Negl. Trop. Dis.">
        <title>Revisiting the worldwide diversity of Leptospira species in the environment.</title>
        <authorList>
            <person name="Vincent A.T."/>
            <person name="Schiettekatte O."/>
            <person name="Bourhy P."/>
            <person name="Veyrier F.J."/>
            <person name="Picardeau M."/>
        </authorList>
    </citation>
    <scope>NUCLEOTIDE SEQUENCE [LARGE SCALE GENOMIC DNA]</scope>
    <source>
        <strain evidence="1">201800293</strain>
    </source>
</reference>
<name>A0A6N4Q5X3_9LEPT</name>
<evidence type="ECO:0000313" key="2">
    <source>
        <dbReference type="Proteomes" id="UP000297239"/>
    </source>
</evidence>
<dbReference type="AlphaFoldDB" id="A0A6N4Q5X3"/>
<evidence type="ECO:0000313" key="1">
    <source>
        <dbReference type="EMBL" id="TGK67100.1"/>
    </source>
</evidence>
<organism evidence="1 2">
    <name type="scientific">Leptospira kanakyensis</name>
    <dbReference type="NCBI Taxonomy" id="2484968"/>
    <lineage>
        <taxon>Bacteria</taxon>
        <taxon>Pseudomonadati</taxon>
        <taxon>Spirochaetota</taxon>
        <taxon>Spirochaetia</taxon>
        <taxon>Leptospirales</taxon>
        <taxon>Leptospiraceae</taxon>
        <taxon>Leptospira</taxon>
    </lineage>
</organism>
<dbReference type="Proteomes" id="UP000297239">
    <property type="component" value="Unassembled WGS sequence"/>
</dbReference>
<proteinExistence type="predicted"/>
<dbReference type="EMBL" id="RQFF01000037">
    <property type="protein sequence ID" value="TGK67100.1"/>
    <property type="molecule type" value="Genomic_DNA"/>
</dbReference>
<dbReference type="RefSeq" id="WP_135636371.1">
    <property type="nucleotide sequence ID" value="NZ_RQFE01000031.1"/>
</dbReference>
<gene>
    <name evidence="1" type="ORF">EHQ18_18555</name>
</gene>
<keyword evidence="2" id="KW-1185">Reference proteome</keyword>
<sequence length="316" mass="34284">MKLSGIEWPWNGKPIYQTDFLFEHSSFASELINRFTDIFSGNVFVGGAVTPGTTPGSVNISSLIGYDGEGRRIQFSNINNLQISRPEADSVVVARHRFQETSSGNFDSTGYAINYRNNSFEILFLGSAEPNDILLAEIRNISGTVTILSDLRNWRRMNADKLSPNSIFNGLLAPNIKIGSLDDLIASFVGGARISITNALNVLMAKLETEVESLTSSITAINQFITNNLPNLYAPKMHTHPTSQSAFVIDEWVDSTNFTHIPDVDGTIVLYKISAGISFGNTYSIHGHVIGGIPPVGGSLSGIAVKSGGVWRSQVI</sequence>
<dbReference type="OrthoDB" id="341474at2"/>
<protein>
    <submittedName>
        <fullName evidence="1">Uncharacterized protein</fullName>
    </submittedName>
</protein>